<name>A0A6C1C428_9ACTN</name>
<dbReference type="GeneID" id="75183074"/>
<accession>A0A6C1C428</accession>
<organism evidence="1 2">
    <name type="scientific">Streptomyces albus</name>
    <dbReference type="NCBI Taxonomy" id="1888"/>
    <lineage>
        <taxon>Bacteria</taxon>
        <taxon>Bacillati</taxon>
        <taxon>Actinomycetota</taxon>
        <taxon>Actinomycetes</taxon>
        <taxon>Kitasatosporales</taxon>
        <taxon>Streptomycetaceae</taxon>
        <taxon>Streptomyces</taxon>
    </lineage>
</organism>
<dbReference type="AlphaFoldDB" id="A0A6C1C428"/>
<dbReference type="Proteomes" id="UP000298111">
    <property type="component" value="Unassembled WGS sequence"/>
</dbReference>
<proteinExistence type="predicted"/>
<dbReference type="EMBL" id="RCIY01000046">
    <property type="protein sequence ID" value="TGG84820.1"/>
    <property type="molecule type" value="Genomic_DNA"/>
</dbReference>
<dbReference type="RefSeq" id="WP_135566982.1">
    <property type="nucleotide sequence ID" value="NZ_CP048875.1"/>
</dbReference>
<evidence type="ECO:0000313" key="1">
    <source>
        <dbReference type="EMBL" id="TGG84820.1"/>
    </source>
</evidence>
<comment type="caution">
    <text evidence="1">The sequence shown here is derived from an EMBL/GenBank/DDBJ whole genome shotgun (WGS) entry which is preliminary data.</text>
</comment>
<protein>
    <submittedName>
        <fullName evidence="1">Uncharacterized protein</fullName>
    </submittedName>
</protein>
<gene>
    <name evidence="1" type="ORF">D8771_12420</name>
</gene>
<reference evidence="1 2" key="1">
    <citation type="submission" date="2018-10" db="EMBL/GenBank/DDBJ databases">
        <title>Isolation of pseudouridimycin from Streptomyces albus DSM 40763.</title>
        <authorList>
            <person name="Rosenqvist P."/>
            <person name="Metsae-Ketelae M."/>
            <person name="Virta P."/>
        </authorList>
    </citation>
    <scope>NUCLEOTIDE SEQUENCE [LARGE SCALE GENOMIC DNA]</scope>
    <source>
        <strain evidence="1 2">DSM 40763</strain>
    </source>
</reference>
<evidence type="ECO:0000313" key="2">
    <source>
        <dbReference type="Proteomes" id="UP000298111"/>
    </source>
</evidence>
<sequence length="159" mass="17484">MATQIITLVGVLIGALTSYLVTVTAERAKFRRTMATRWDERKLDTYIAYVSCVKEIHRAAMEAARARDNGEDAAEALARMEAKEDKRSVLFETFVLLADESAAAAAHTVNQRTWDLLTKARDASNGLHAMRAVTLVQALNTLHEAARKDLAITRTGPLG</sequence>